<dbReference type="EMBL" id="UFZA01000002">
    <property type="protein sequence ID" value="STE71652.1"/>
    <property type="molecule type" value="Genomic_DNA"/>
</dbReference>
<reference evidence="1 2" key="1">
    <citation type="submission" date="2018-06" db="EMBL/GenBank/DDBJ databases">
        <authorList>
            <consortium name="Pathogen Informatics"/>
            <person name="Doyle S."/>
        </authorList>
    </citation>
    <scope>NUCLEOTIDE SEQUENCE [LARGE SCALE GENOMIC DNA]</scope>
    <source>
        <strain evidence="1 2">NCTC10082</strain>
    </source>
</reference>
<protein>
    <submittedName>
        <fullName evidence="1">Tail fiber family protein</fullName>
    </submittedName>
</protein>
<dbReference type="Pfam" id="PF08400">
    <property type="entry name" value="phage_tail_N"/>
    <property type="match status" value="1"/>
</dbReference>
<gene>
    <name evidence="1" type="ORF">NCTC10082_04544</name>
</gene>
<sequence>MAVISGVYANGIGGPVVGVQLVLTARVTSSGVVMTTVVEQKTGAAGEYKFDMKPGVYVVTGCGAYLGVINVNPDSPDGTLNNYLTNFSADEMTPAALTEIQELVNEAKAAAATAQDAAAQAITAVEKIGTPAPYIPPAWDAPGSTIFGYLYIDKGTSYLRPGEIVSASSIYVGNVTMIDKGSGPMIGMSHTQQPSGGSWRLQGSTTPNTDASVKSMRSALIFLRIDSDSLLTPSLLKSGRGSARVRNCRYVNAEGTSIDCEIFTANRWIPFTAAADDVTDWGRKIFSDALAGLYGVIGVFGAPPFSS</sequence>
<organism evidence="1 2">
    <name type="scientific">Escherichia coli</name>
    <dbReference type="NCBI Taxonomy" id="562"/>
    <lineage>
        <taxon>Bacteria</taxon>
        <taxon>Pseudomonadati</taxon>
        <taxon>Pseudomonadota</taxon>
        <taxon>Gammaproteobacteria</taxon>
        <taxon>Enterobacterales</taxon>
        <taxon>Enterobacteriaceae</taxon>
        <taxon>Escherichia</taxon>
    </lineage>
</organism>
<dbReference type="RefSeq" id="WP_236265052.1">
    <property type="nucleotide sequence ID" value="NZ_BKBY01000287.1"/>
</dbReference>
<accession>A0A2X6RSD9</accession>
<evidence type="ECO:0000313" key="2">
    <source>
        <dbReference type="Proteomes" id="UP000255164"/>
    </source>
</evidence>
<name>A0A2X6RSD9_ECOLX</name>
<dbReference type="AlphaFoldDB" id="A0A2X6RSD9"/>
<dbReference type="Proteomes" id="UP000255164">
    <property type="component" value="Unassembled WGS sequence"/>
</dbReference>
<proteinExistence type="predicted"/>
<evidence type="ECO:0000313" key="1">
    <source>
        <dbReference type="EMBL" id="STE71652.1"/>
    </source>
</evidence>
<dbReference type="InterPro" id="IPR013609">
    <property type="entry name" value="Stf-like_N"/>
</dbReference>